<evidence type="ECO:0000313" key="2">
    <source>
        <dbReference type="Proteomes" id="UP000015453"/>
    </source>
</evidence>
<dbReference type="AlphaFoldDB" id="S8DLH5"/>
<proteinExistence type="predicted"/>
<accession>S8DLH5</accession>
<dbReference type="EMBL" id="AUSU01005262">
    <property type="protein sequence ID" value="EPS63748.1"/>
    <property type="molecule type" value="Genomic_DNA"/>
</dbReference>
<gene>
    <name evidence="1" type="ORF">M569_11037</name>
</gene>
<sequence length="108" mass="12074">MEYGPRIIDYRFLNTFTALPAALIEPIPGAIAAQSEQTRLEEKSHGSFDPNLAGELPEPIPGAISAILEPIVWVELNSVRSVNFCKCSDDDLYYRCLPVCRDFSVRDE</sequence>
<dbReference type="Proteomes" id="UP000015453">
    <property type="component" value="Unassembled WGS sequence"/>
</dbReference>
<protein>
    <submittedName>
        <fullName evidence="1">Uncharacterized protein</fullName>
    </submittedName>
</protein>
<keyword evidence="2" id="KW-1185">Reference proteome</keyword>
<name>S8DLH5_9LAMI</name>
<reference evidence="1 2" key="1">
    <citation type="journal article" date="2013" name="BMC Genomics">
        <title>The miniature genome of a carnivorous plant Genlisea aurea contains a low number of genes and short non-coding sequences.</title>
        <authorList>
            <person name="Leushkin E.V."/>
            <person name="Sutormin R.A."/>
            <person name="Nabieva E.R."/>
            <person name="Penin A.A."/>
            <person name="Kondrashov A.S."/>
            <person name="Logacheva M.D."/>
        </authorList>
    </citation>
    <scope>NUCLEOTIDE SEQUENCE [LARGE SCALE GENOMIC DNA]</scope>
</reference>
<comment type="caution">
    <text evidence="1">The sequence shown here is derived from an EMBL/GenBank/DDBJ whole genome shotgun (WGS) entry which is preliminary data.</text>
</comment>
<evidence type="ECO:0000313" key="1">
    <source>
        <dbReference type="EMBL" id="EPS63748.1"/>
    </source>
</evidence>
<organism evidence="1 2">
    <name type="scientific">Genlisea aurea</name>
    <dbReference type="NCBI Taxonomy" id="192259"/>
    <lineage>
        <taxon>Eukaryota</taxon>
        <taxon>Viridiplantae</taxon>
        <taxon>Streptophyta</taxon>
        <taxon>Embryophyta</taxon>
        <taxon>Tracheophyta</taxon>
        <taxon>Spermatophyta</taxon>
        <taxon>Magnoliopsida</taxon>
        <taxon>eudicotyledons</taxon>
        <taxon>Gunneridae</taxon>
        <taxon>Pentapetalae</taxon>
        <taxon>asterids</taxon>
        <taxon>lamiids</taxon>
        <taxon>Lamiales</taxon>
        <taxon>Lentibulariaceae</taxon>
        <taxon>Genlisea</taxon>
    </lineage>
</organism>